<evidence type="ECO:0000313" key="9">
    <source>
        <dbReference type="EMBL" id="QSE76180.1"/>
    </source>
</evidence>
<evidence type="ECO:0000313" key="10">
    <source>
        <dbReference type="Proteomes" id="UP000663608"/>
    </source>
</evidence>
<keyword evidence="10" id="KW-1185">Reference proteome</keyword>
<evidence type="ECO:0000256" key="6">
    <source>
        <dbReference type="PIRSR" id="PIRSR005096-1"/>
    </source>
</evidence>
<dbReference type="CDD" id="cd09019">
    <property type="entry name" value="galactose_mutarotase_like"/>
    <property type="match status" value="1"/>
</dbReference>
<dbReference type="AlphaFoldDB" id="A0AA45KF30"/>
<comment type="catalytic activity">
    <reaction evidence="5">
        <text>alpha-D-glucose = beta-D-glucose</text>
        <dbReference type="Rhea" id="RHEA:10264"/>
        <dbReference type="ChEBI" id="CHEBI:15903"/>
        <dbReference type="ChEBI" id="CHEBI:17925"/>
        <dbReference type="EC" id="5.1.3.3"/>
    </reaction>
</comment>
<comment type="pathway">
    <text evidence="1 5">Carbohydrate metabolism; hexose metabolism.</text>
</comment>
<dbReference type="GO" id="GO:0030246">
    <property type="term" value="F:carbohydrate binding"/>
    <property type="evidence" value="ECO:0007669"/>
    <property type="project" value="InterPro"/>
</dbReference>
<evidence type="ECO:0000256" key="5">
    <source>
        <dbReference type="PIRNR" id="PIRNR005096"/>
    </source>
</evidence>
<evidence type="ECO:0000256" key="4">
    <source>
        <dbReference type="ARBA" id="ARBA00023277"/>
    </source>
</evidence>
<dbReference type="GO" id="GO:0006006">
    <property type="term" value="P:glucose metabolic process"/>
    <property type="evidence" value="ECO:0007669"/>
    <property type="project" value="TreeGrafter"/>
</dbReference>
<dbReference type="InterPro" id="IPR011013">
    <property type="entry name" value="Gal_mutarotase_sf_dom"/>
</dbReference>
<dbReference type="GO" id="GO:0033499">
    <property type="term" value="P:galactose catabolic process via UDP-galactose, Leloir pathway"/>
    <property type="evidence" value="ECO:0007669"/>
    <property type="project" value="TreeGrafter"/>
</dbReference>
<dbReference type="PANTHER" id="PTHR10091:SF0">
    <property type="entry name" value="GALACTOSE MUTAROTASE"/>
    <property type="match status" value="1"/>
</dbReference>
<comment type="similarity">
    <text evidence="2 5">Belongs to the aldose epimerase family.</text>
</comment>
<organism evidence="9 10">
    <name type="scientific">Lactococcus taiwanensis</name>
    <dbReference type="NCBI Taxonomy" id="1151742"/>
    <lineage>
        <taxon>Bacteria</taxon>
        <taxon>Bacillati</taxon>
        <taxon>Bacillota</taxon>
        <taxon>Bacilli</taxon>
        <taxon>Lactobacillales</taxon>
        <taxon>Streptococcaceae</taxon>
        <taxon>Lactococcus</taxon>
    </lineage>
</organism>
<reference evidence="9 10" key="1">
    <citation type="submission" date="2021-02" db="EMBL/GenBank/DDBJ databases">
        <title>Complete genome sequence of Lactococcus lactis strain K_LL004.</title>
        <authorList>
            <person name="Kim H.B."/>
        </authorList>
    </citation>
    <scope>NUCLEOTIDE SEQUENCE [LARGE SCALE GENOMIC DNA]</scope>
    <source>
        <strain evidence="9 10">K_LL004</strain>
    </source>
</reference>
<feature type="binding site" evidence="7">
    <location>
        <position position="237"/>
    </location>
    <ligand>
        <name>beta-D-galactose</name>
        <dbReference type="ChEBI" id="CHEBI:27667"/>
    </ligand>
</feature>
<dbReference type="EC" id="5.1.3.3" evidence="5"/>
<evidence type="ECO:0000256" key="8">
    <source>
        <dbReference type="PIRSR" id="PIRSR005096-3"/>
    </source>
</evidence>
<dbReference type="GO" id="GO:0004034">
    <property type="term" value="F:aldose 1-epimerase activity"/>
    <property type="evidence" value="ECO:0007669"/>
    <property type="project" value="UniProtKB-EC"/>
</dbReference>
<dbReference type="PANTHER" id="PTHR10091">
    <property type="entry name" value="ALDOSE-1-EPIMERASE"/>
    <property type="match status" value="1"/>
</dbReference>
<dbReference type="Proteomes" id="UP000663608">
    <property type="component" value="Chromosome"/>
</dbReference>
<name>A0AA45KF30_9LACT</name>
<keyword evidence="3 5" id="KW-0413">Isomerase</keyword>
<proteinExistence type="inferred from homology"/>
<dbReference type="KEGG" id="lti:JW886_06835"/>
<feature type="active site" description="Proton donor" evidence="6">
    <location>
        <position position="172"/>
    </location>
</feature>
<dbReference type="SUPFAM" id="SSF74650">
    <property type="entry name" value="Galactose mutarotase-like"/>
    <property type="match status" value="1"/>
</dbReference>
<gene>
    <name evidence="9" type="ORF">JW886_06835</name>
</gene>
<keyword evidence="4 5" id="KW-0119">Carbohydrate metabolism</keyword>
<evidence type="ECO:0000256" key="7">
    <source>
        <dbReference type="PIRSR" id="PIRSR005096-2"/>
    </source>
</evidence>
<dbReference type="Pfam" id="PF01263">
    <property type="entry name" value="Aldose_epim"/>
    <property type="match status" value="1"/>
</dbReference>
<feature type="binding site" evidence="8">
    <location>
        <begin position="172"/>
        <end position="174"/>
    </location>
    <ligand>
        <name>beta-D-galactose</name>
        <dbReference type="ChEBI" id="CHEBI:27667"/>
    </ligand>
</feature>
<dbReference type="InterPro" id="IPR047215">
    <property type="entry name" value="Galactose_mutarotase-like"/>
</dbReference>
<evidence type="ECO:0000256" key="1">
    <source>
        <dbReference type="ARBA" id="ARBA00005028"/>
    </source>
</evidence>
<dbReference type="GO" id="GO:0005737">
    <property type="term" value="C:cytoplasm"/>
    <property type="evidence" value="ECO:0007669"/>
    <property type="project" value="TreeGrafter"/>
</dbReference>
<accession>A0AA45KF30</accession>
<dbReference type="InterPro" id="IPR015443">
    <property type="entry name" value="Aldose_1-epimerase"/>
</dbReference>
<dbReference type="RefSeq" id="WP_205871654.1">
    <property type="nucleotide sequence ID" value="NZ_CP070872.1"/>
</dbReference>
<dbReference type="PIRSF" id="PIRSF005096">
    <property type="entry name" value="GALM"/>
    <property type="match status" value="1"/>
</dbReference>
<evidence type="ECO:0000256" key="2">
    <source>
        <dbReference type="ARBA" id="ARBA00006206"/>
    </source>
</evidence>
<evidence type="ECO:0000256" key="3">
    <source>
        <dbReference type="ARBA" id="ARBA00023235"/>
    </source>
</evidence>
<dbReference type="EMBL" id="CP070872">
    <property type="protein sequence ID" value="QSE76180.1"/>
    <property type="molecule type" value="Genomic_DNA"/>
</dbReference>
<dbReference type="InterPro" id="IPR014718">
    <property type="entry name" value="GH-type_carb-bd"/>
</dbReference>
<sequence length="335" mass="37366">MTFTISEKTLPFDADRPISQITLSNGQLTIVVHDYGARIHQIYTPDRYGTFDNILLSKNNSETYANDEGYYGVICGPVAGRIAGATYGSISLEANEGKNNLHSGSYGWERQFWSYEIFEEETLKIVLSLEDKKSGIPGPICAQVTYELNGSSLKVTISAKSPKATIFNPAWHPYFNLSGDKATIKNHYLQMTTNQVVEVDEENIPTGKLLDVRGTVYDFQKGVQLGEVLENHPQGFDNCFLFNAMSNQRMLNLSEPVSGRQLTCVTDRQAVVIYTATNPETRSVVNGRKMAPNRGIAIEFQELPDLVHHPEWGSIALKSGERKSFSTLYTFSVNK</sequence>
<feature type="active site" description="Proton acceptor" evidence="6">
    <location>
        <position position="299"/>
    </location>
</feature>
<dbReference type="Gene3D" id="2.70.98.10">
    <property type="match status" value="1"/>
</dbReference>
<protein>
    <recommendedName>
        <fullName evidence="5">Aldose 1-epimerase</fullName>
        <ecNumber evidence="5">5.1.3.3</ecNumber>
    </recommendedName>
</protein>
<dbReference type="InterPro" id="IPR008183">
    <property type="entry name" value="Aldose_1/G6P_1-epimerase"/>
</dbReference>